<name>A0ABT8KHZ6_9BACT</name>
<dbReference type="InterPro" id="IPR017850">
    <property type="entry name" value="Alkaline_phosphatase_core_sf"/>
</dbReference>
<evidence type="ECO:0000256" key="1">
    <source>
        <dbReference type="ARBA" id="ARBA00008779"/>
    </source>
</evidence>
<evidence type="ECO:0000313" key="4">
    <source>
        <dbReference type="EMBL" id="MDN5200314.1"/>
    </source>
</evidence>
<reference evidence="4" key="1">
    <citation type="submission" date="2023-06" db="EMBL/GenBank/DDBJ databases">
        <title>Genomic of Parafulvivirga corallium.</title>
        <authorList>
            <person name="Wang G."/>
        </authorList>
    </citation>
    <scope>NUCLEOTIDE SEQUENCE</scope>
    <source>
        <strain evidence="4">BMA10</strain>
    </source>
</reference>
<dbReference type="Pfam" id="PF00884">
    <property type="entry name" value="Sulfatase"/>
    <property type="match status" value="1"/>
</dbReference>
<dbReference type="Proteomes" id="UP001172082">
    <property type="component" value="Unassembled WGS sequence"/>
</dbReference>
<dbReference type="SUPFAM" id="SSF53649">
    <property type="entry name" value="Alkaline phosphatase-like"/>
    <property type="match status" value="1"/>
</dbReference>
<protein>
    <submittedName>
        <fullName evidence="4">Sulfatase</fullName>
    </submittedName>
</protein>
<dbReference type="PANTHER" id="PTHR42693">
    <property type="entry name" value="ARYLSULFATASE FAMILY MEMBER"/>
    <property type="match status" value="1"/>
</dbReference>
<dbReference type="CDD" id="cd16027">
    <property type="entry name" value="SGSH"/>
    <property type="match status" value="1"/>
</dbReference>
<sequence>MKNMLYTLCLLATFGCSQQSKESVESNLFAPNIIWIIAEDLSPDIGCYGNSQVKTTTLDDLANHGIRYMNAYATGAACSPSRTALATGYYQNAIGAHHMRYPDHLKPDLEHGVLPIHTLLENHGYQTANIRSYPGNGKTDWLFKYDTDTYEHQHWDSIDNEKPFFARICLGLTHRGFARDTISPVNPDEVKLPPYYPDHPVSKKDWAYYFESIQVLDKQVARIIKDLEKNNLLENAIIFFFSDHGRPMTRAKNYLYESGLKVPLIISSYDPAIKRKYLSYKDTDERLLSLIDVNATTLALAGLSSYNSQGIPFLDEPLVEIRNQVFGAADRTGETFFKSRSVRSGDLKYIRNYHHDFSVNETATAYRKANHPIYHLLNILKDRGELDAYQSRLLQPMDPEELYDLKNDPYELNNLATQSEWTEKLESMRVLLDHWMEQIDDKGTEEDPPEIVAAFESYGINSIKQHKKAIERLERAVKAEVEKQVK</sequence>
<dbReference type="InterPro" id="IPR050738">
    <property type="entry name" value="Sulfatase"/>
</dbReference>
<proteinExistence type="inferred from homology"/>
<dbReference type="EMBL" id="JAUJEA010000001">
    <property type="protein sequence ID" value="MDN5200314.1"/>
    <property type="molecule type" value="Genomic_DNA"/>
</dbReference>
<dbReference type="RefSeq" id="WP_346750339.1">
    <property type="nucleotide sequence ID" value="NZ_JAUJEA010000001.1"/>
</dbReference>
<comment type="similarity">
    <text evidence="1">Belongs to the sulfatase family.</text>
</comment>
<keyword evidence="2" id="KW-0378">Hydrolase</keyword>
<accession>A0ABT8KHZ6</accession>
<dbReference type="PROSITE" id="PS51257">
    <property type="entry name" value="PROKAR_LIPOPROTEIN"/>
    <property type="match status" value="1"/>
</dbReference>
<evidence type="ECO:0000259" key="3">
    <source>
        <dbReference type="Pfam" id="PF00884"/>
    </source>
</evidence>
<evidence type="ECO:0000256" key="2">
    <source>
        <dbReference type="ARBA" id="ARBA00022801"/>
    </source>
</evidence>
<gene>
    <name evidence="4" type="ORF">QQ008_03055</name>
</gene>
<feature type="domain" description="Sulfatase N-terminal" evidence="3">
    <location>
        <begin position="31"/>
        <end position="302"/>
    </location>
</feature>
<dbReference type="Gene3D" id="3.40.720.10">
    <property type="entry name" value="Alkaline Phosphatase, subunit A"/>
    <property type="match status" value="1"/>
</dbReference>
<comment type="caution">
    <text evidence="4">The sequence shown here is derived from an EMBL/GenBank/DDBJ whole genome shotgun (WGS) entry which is preliminary data.</text>
</comment>
<organism evidence="4 5">
    <name type="scientific">Splendidivirga corallicola</name>
    <dbReference type="NCBI Taxonomy" id="3051826"/>
    <lineage>
        <taxon>Bacteria</taxon>
        <taxon>Pseudomonadati</taxon>
        <taxon>Bacteroidota</taxon>
        <taxon>Cytophagia</taxon>
        <taxon>Cytophagales</taxon>
        <taxon>Splendidivirgaceae</taxon>
        <taxon>Splendidivirga</taxon>
    </lineage>
</organism>
<keyword evidence="5" id="KW-1185">Reference proteome</keyword>
<evidence type="ECO:0000313" key="5">
    <source>
        <dbReference type="Proteomes" id="UP001172082"/>
    </source>
</evidence>
<dbReference type="PANTHER" id="PTHR42693:SF53">
    <property type="entry name" value="ENDO-4-O-SULFATASE"/>
    <property type="match status" value="1"/>
</dbReference>
<dbReference type="InterPro" id="IPR000917">
    <property type="entry name" value="Sulfatase_N"/>
</dbReference>